<proteinExistence type="predicted"/>
<evidence type="ECO:0000313" key="2">
    <source>
        <dbReference type="Proteomes" id="UP000324767"/>
    </source>
</evidence>
<sequence length="284" mass="32131">MDLRPKKLEDRLRWEVESWALPDEVHHALQTRFPEVSLHVSMHKPEVEVIGPRSALLNLPILRSVHTEIPGYSDSIPYWRGVKKLICSCLKVKVLRIGGCGSGADYFPFEEGDVWPPFEEMKFDLCNLDQPVMDKYSRYINGKAFGTWDSEPQTTSLSSALAKPALLQAGAPFGPLEELVIDSHDSDETLELPTIEKPGATLRSLMYHGQELHGMRLKSDIFWSVEELRIINKACPNLKSFSLDFDLNGEKPSDVHGVLARFPRLRHLTLAMDMLGITRVNIDL</sequence>
<accession>A0A5M8PRC8</accession>
<reference evidence="1 2" key="1">
    <citation type="submission" date="2019-09" db="EMBL/GenBank/DDBJ databases">
        <title>The hologenome of the rock-dwelling lichen Lasallia pustulata.</title>
        <authorList>
            <person name="Greshake Tzovaras B."/>
            <person name="Segers F."/>
            <person name="Bicker A."/>
            <person name="Dal Grande F."/>
            <person name="Otte J."/>
            <person name="Hankeln T."/>
            <person name="Schmitt I."/>
            <person name="Ebersberger I."/>
        </authorList>
    </citation>
    <scope>NUCLEOTIDE SEQUENCE [LARGE SCALE GENOMIC DNA]</scope>
    <source>
        <strain evidence="1">A1-1</strain>
    </source>
</reference>
<protein>
    <submittedName>
        <fullName evidence="1">Uncharacterized protein</fullName>
    </submittedName>
</protein>
<dbReference type="Proteomes" id="UP000324767">
    <property type="component" value="Unassembled WGS sequence"/>
</dbReference>
<gene>
    <name evidence="1" type="ORF">FRX48_04229</name>
</gene>
<dbReference type="OrthoDB" id="2095648at2759"/>
<dbReference type="AlphaFoldDB" id="A0A5M8PRC8"/>
<name>A0A5M8PRC8_9LECA</name>
<comment type="caution">
    <text evidence="1">The sequence shown here is derived from an EMBL/GenBank/DDBJ whole genome shotgun (WGS) entry which is preliminary data.</text>
</comment>
<evidence type="ECO:0000313" key="1">
    <source>
        <dbReference type="EMBL" id="KAA6412079.1"/>
    </source>
</evidence>
<dbReference type="EMBL" id="VXIT01000006">
    <property type="protein sequence ID" value="KAA6412079.1"/>
    <property type="molecule type" value="Genomic_DNA"/>
</dbReference>
<organism evidence="1 2">
    <name type="scientific">Lasallia pustulata</name>
    <dbReference type="NCBI Taxonomy" id="136370"/>
    <lineage>
        <taxon>Eukaryota</taxon>
        <taxon>Fungi</taxon>
        <taxon>Dikarya</taxon>
        <taxon>Ascomycota</taxon>
        <taxon>Pezizomycotina</taxon>
        <taxon>Lecanoromycetes</taxon>
        <taxon>OSLEUM clade</taxon>
        <taxon>Umbilicariomycetidae</taxon>
        <taxon>Umbilicariales</taxon>
        <taxon>Umbilicariaceae</taxon>
        <taxon>Lasallia</taxon>
    </lineage>
</organism>